<feature type="compositionally biased region" description="Polar residues" evidence="1">
    <location>
        <begin position="337"/>
        <end position="359"/>
    </location>
</feature>
<keyword evidence="3" id="KW-1185">Reference proteome</keyword>
<feature type="compositionally biased region" description="Low complexity" evidence="1">
    <location>
        <begin position="51"/>
        <end position="60"/>
    </location>
</feature>
<evidence type="ECO:0000256" key="1">
    <source>
        <dbReference type="SAM" id="MobiDB-lite"/>
    </source>
</evidence>
<dbReference type="AlphaFoldDB" id="A0A1R1XS94"/>
<protein>
    <submittedName>
        <fullName evidence="2">Uncharacterized protein</fullName>
    </submittedName>
</protein>
<feature type="region of interest" description="Disordered" evidence="1">
    <location>
        <begin position="109"/>
        <end position="141"/>
    </location>
</feature>
<sequence>MLPKIFNQEFENISVTDHTDTKNATNAVSDIALPLNQSTISENLESETISKKVSSSSLSDTVRDPNSNNENVKSLIGGSLLMEAREEAHMEAKDSNKLSKLIFEGFLSDDSDSDSDMEPPISNLGSTKSSGSANESSAENISRLHQIRQPVSYPNQSDFSNEAFYQTSTNKISISEAESRNINHSILKPRLDILSQPSVMSYASKSLINPSVDLSSNHTSMGSSSHTLENFMEAQMLLNSNSSLMPNRIVDPSLISKLQNSSLNNPEEPFISIKKPTKMGKLAIEKMQQESERLLRNSSVSVDSKIEKKDFGWLSKKLASKKKTSSSKNVSMPPGNSPNTGSPESLSQGFNPSALPTPTTQGISLSLQSLGANNSKFTNKFANNVVSSFTLTDKNSVFEIEISDSESQIPANNNFLSSETVSKPNTKKSKNLDSLLSNGSKSLFLMNEESLSDLGFNKPGSKGLRNLSQALWQAVMTQNTQPEPSYPKKPVSRDTVTIKNENDNSNSHDSIDAQDNIENNTSSPKKNKITYSKLNQNSQSNGKHEANTNKDKSSDNERSFNLEACDEENIEDNFSDKGIDNSDDSEIYNDFLSLEKSEFQNQPQSAVPEDSGSESDPEIPSQIKRPTVFKKNTVLAMDSDDESDSAYPSSPKRFLQNNDSIKPNSQNTPLSSRRELKTQDSPNFLTNFGDDISGTQDS</sequence>
<feature type="compositionally biased region" description="Acidic residues" evidence="1">
    <location>
        <begin position="564"/>
        <end position="573"/>
    </location>
</feature>
<feature type="compositionally biased region" description="Polar residues" evidence="1">
    <location>
        <begin position="655"/>
        <end position="671"/>
    </location>
</feature>
<feature type="region of interest" description="Disordered" evidence="1">
    <location>
        <begin position="46"/>
        <end position="74"/>
    </location>
</feature>
<comment type="caution">
    <text evidence="2">The sequence shown here is derived from an EMBL/GenBank/DDBJ whole genome shotgun (WGS) entry which is preliminary data.</text>
</comment>
<feature type="compositionally biased region" description="Polar residues" evidence="1">
    <location>
        <begin position="516"/>
        <end position="541"/>
    </location>
</feature>
<reference evidence="3" key="1">
    <citation type="submission" date="2017-01" db="EMBL/GenBank/DDBJ databases">
        <authorList>
            <person name="Wang Y."/>
            <person name="White M."/>
            <person name="Kvist S."/>
            <person name="Moncalvo J.-M."/>
        </authorList>
    </citation>
    <scope>NUCLEOTIDE SEQUENCE [LARGE SCALE GENOMIC DNA]</scope>
    <source>
        <strain evidence="3">ID-206-W2</strain>
    </source>
</reference>
<evidence type="ECO:0000313" key="3">
    <source>
        <dbReference type="Proteomes" id="UP000187429"/>
    </source>
</evidence>
<organism evidence="2 3">
    <name type="scientific">Smittium culicis</name>
    <dbReference type="NCBI Taxonomy" id="133412"/>
    <lineage>
        <taxon>Eukaryota</taxon>
        <taxon>Fungi</taxon>
        <taxon>Fungi incertae sedis</taxon>
        <taxon>Zoopagomycota</taxon>
        <taxon>Kickxellomycotina</taxon>
        <taxon>Harpellomycetes</taxon>
        <taxon>Harpellales</taxon>
        <taxon>Legeriomycetaceae</taxon>
        <taxon>Smittium</taxon>
    </lineage>
</organism>
<feature type="compositionally biased region" description="Polar residues" evidence="1">
    <location>
        <begin position="498"/>
        <end position="508"/>
    </location>
</feature>
<feature type="region of interest" description="Disordered" evidence="1">
    <location>
        <begin position="598"/>
        <end position="698"/>
    </location>
</feature>
<gene>
    <name evidence="2" type="ORF">AYI69_g7410</name>
</gene>
<name>A0A1R1XS94_9FUNG</name>
<dbReference type="Proteomes" id="UP000187429">
    <property type="component" value="Unassembled WGS sequence"/>
</dbReference>
<feature type="non-terminal residue" evidence="2">
    <location>
        <position position="698"/>
    </location>
</feature>
<dbReference type="EMBL" id="LSSM01003574">
    <property type="protein sequence ID" value="OMJ17486.1"/>
    <property type="molecule type" value="Genomic_DNA"/>
</dbReference>
<accession>A0A1R1XS94</accession>
<proteinExistence type="predicted"/>
<feature type="region of interest" description="Disordered" evidence="1">
    <location>
        <begin position="498"/>
        <end position="585"/>
    </location>
</feature>
<feature type="region of interest" description="Disordered" evidence="1">
    <location>
        <begin position="322"/>
        <end position="359"/>
    </location>
</feature>
<feature type="compositionally biased region" description="Basic and acidic residues" evidence="1">
    <location>
        <begin position="542"/>
        <end position="560"/>
    </location>
</feature>
<evidence type="ECO:0000313" key="2">
    <source>
        <dbReference type="EMBL" id="OMJ17486.1"/>
    </source>
</evidence>
<feature type="compositionally biased region" description="Low complexity" evidence="1">
    <location>
        <begin position="125"/>
        <end position="141"/>
    </location>
</feature>